<comment type="caution">
    <text evidence="2">The sequence shown here is derived from an EMBL/GenBank/DDBJ whole genome shotgun (WGS) entry which is preliminary data.</text>
</comment>
<keyword evidence="3" id="KW-1185">Reference proteome</keyword>
<gene>
    <name evidence="2" type="ORF">C2I19_17395</name>
</gene>
<dbReference type="AlphaFoldDB" id="A0A2S5DCF8"/>
<dbReference type="Proteomes" id="UP000237082">
    <property type="component" value="Unassembled WGS sequence"/>
</dbReference>
<evidence type="ECO:0000313" key="2">
    <source>
        <dbReference type="EMBL" id="POZ60765.1"/>
    </source>
</evidence>
<feature type="signal peptide" evidence="1">
    <location>
        <begin position="1"/>
        <end position="22"/>
    </location>
</feature>
<evidence type="ECO:0000313" key="3">
    <source>
        <dbReference type="Proteomes" id="UP000237082"/>
    </source>
</evidence>
<keyword evidence="1" id="KW-0732">Signal</keyword>
<evidence type="ECO:0008006" key="4">
    <source>
        <dbReference type="Google" id="ProtNLM"/>
    </source>
</evidence>
<sequence length="146" mass="15469">MKKLFAIALTLLGFLACQPAFARHEPLALPGRIALAAENGDINKNKTAIVNAGASLGWTVDSDQPGKVALKHVKGDHVLVLNIAYDATGYQLSYGSSENLNYRQTEFGAQIHPLVNHWIANLAKHIGGSRTDLNAAADKPAASGAQ</sequence>
<protein>
    <recommendedName>
        <fullName evidence="4">Lipoprotein</fullName>
    </recommendedName>
</protein>
<organism evidence="2 3">
    <name type="scientific">Chromobacterium alticapitis</name>
    <dbReference type="NCBI Taxonomy" id="2073169"/>
    <lineage>
        <taxon>Bacteria</taxon>
        <taxon>Pseudomonadati</taxon>
        <taxon>Pseudomonadota</taxon>
        <taxon>Betaproteobacteria</taxon>
        <taxon>Neisseriales</taxon>
        <taxon>Chromobacteriaceae</taxon>
        <taxon>Chromobacterium</taxon>
    </lineage>
</organism>
<dbReference type="OrthoDB" id="9815328at2"/>
<accession>A0A2S5DCF8</accession>
<name>A0A2S5DCF8_9NEIS</name>
<dbReference type="EMBL" id="PQWB01000097">
    <property type="protein sequence ID" value="POZ60765.1"/>
    <property type="molecule type" value="Genomic_DNA"/>
</dbReference>
<reference evidence="3" key="1">
    <citation type="submission" date="2018-02" db="EMBL/GenBank/DDBJ databases">
        <authorList>
            <person name="O'Hara-Hanley K."/>
            <person name="Soby S."/>
        </authorList>
    </citation>
    <scope>NUCLEOTIDE SEQUENCE [LARGE SCALE GENOMIC DNA]</scope>
    <source>
        <strain evidence="3">MWU14-2602</strain>
    </source>
</reference>
<proteinExistence type="predicted"/>
<dbReference type="RefSeq" id="WP_103903910.1">
    <property type="nucleotide sequence ID" value="NZ_PQWB01000097.1"/>
</dbReference>
<evidence type="ECO:0000256" key="1">
    <source>
        <dbReference type="SAM" id="SignalP"/>
    </source>
</evidence>
<feature type="chain" id="PRO_5015590608" description="Lipoprotein" evidence="1">
    <location>
        <begin position="23"/>
        <end position="146"/>
    </location>
</feature>
<dbReference type="PROSITE" id="PS51257">
    <property type="entry name" value="PROKAR_LIPOPROTEIN"/>
    <property type="match status" value="1"/>
</dbReference>